<feature type="transmembrane region" description="Helical" evidence="7">
    <location>
        <begin position="341"/>
        <end position="365"/>
    </location>
</feature>
<keyword evidence="2 7" id="KW-0812">Transmembrane</keyword>
<dbReference type="PROSITE" id="PS50893">
    <property type="entry name" value="ABC_TRANSPORTER_2"/>
    <property type="match status" value="2"/>
</dbReference>
<dbReference type="CDD" id="cd03263">
    <property type="entry name" value="ABC_subfamily_A"/>
    <property type="match status" value="2"/>
</dbReference>
<dbReference type="FunFam" id="3.40.50.300:FF:003777">
    <property type="entry name" value="ABC transporter, putative"/>
    <property type="match status" value="1"/>
</dbReference>
<evidence type="ECO:0000313" key="9">
    <source>
        <dbReference type="EMBL" id="KAI8042085.1"/>
    </source>
</evidence>
<feature type="transmembrane region" description="Helical" evidence="7">
    <location>
        <begin position="371"/>
        <end position="390"/>
    </location>
</feature>
<dbReference type="InterPro" id="IPR026082">
    <property type="entry name" value="ABCA"/>
</dbReference>
<comment type="subcellular location">
    <subcellularLocation>
        <location evidence="1">Membrane</location>
        <topology evidence="1">Multi-pass membrane protein</topology>
    </subcellularLocation>
</comment>
<dbReference type="Pfam" id="PF12698">
    <property type="entry name" value="ABC2_membrane_3"/>
    <property type="match status" value="2"/>
</dbReference>
<feature type="transmembrane region" description="Helical" evidence="7">
    <location>
        <begin position="28"/>
        <end position="49"/>
    </location>
</feature>
<dbReference type="InterPro" id="IPR056264">
    <property type="entry name" value="R2_ABCA1-4-like"/>
</dbReference>
<gene>
    <name evidence="9" type="ORF">M5D96_003385</name>
</gene>
<dbReference type="GO" id="GO:0005319">
    <property type="term" value="F:lipid transporter activity"/>
    <property type="evidence" value="ECO:0007669"/>
    <property type="project" value="TreeGrafter"/>
</dbReference>
<comment type="caution">
    <text evidence="9">The sequence shown here is derived from an EMBL/GenBank/DDBJ whole genome shotgun (WGS) entry which is preliminary data.</text>
</comment>
<dbReference type="PANTHER" id="PTHR19229">
    <property type="entry name" value="ATP-BINDING CASSETTE TRANSPORTER SUBFAMILY A ABCA"/>
    <property type="match status" value="1"/>
</dbReference>
<dbReference type="PANTHER" id="PTHR19229:SF250">
    <property type="entry name" value="ABC TRANSPORTER DOMAIN-CONTAINING PROTEIN-RELATED"/>
    <property type="match status" value="1"/>
</dbReference>
<feature type="domain" description="ABC transporter" evidence="8">
    <location>
        <begin position="1331"/>
        <end position="1576"/>
    </location>
</feature>
<feature type="transmembrane region" description="Helical" evidence="7">
    <location>
        <begin position="451"/>
        <end position="473"/>
    </location>
</feature>
<protein>
    <recommendedName>
        <fullName evidence="8">ABC transporter domain-containing protein</fullName>
    </recommendedName>
</protein>
<dbReference type="GO" id="GO:0005524">
    <property type="term" value="F:ATP binding"/>
    <property type="evidence" value="ECO:0007669"/>
    <property type="project" value="UniProtKB-KW"/>
</dbReference>
<name>A0A9P9YS00_9MUSC</name>
<dbReference type="Pfam" id="PF00005">
    <property type="entry name" value="ABC_tran"/>
    <property type="match status" value="2"/>
</dbReference>
<dbReference type="InterPro" id="IPR027417">
    <property type="entry name" value="P-loop_NTPase"/>
</dbReference>
<feature type="transmembrane region" description="Helical" evidence="7">
    <location>
        <begin position="1144"/>
        <end position="1167"/>
    </location>
</feature>
<keyword evidence="3" id="KW-0547">Nucleotide-binding</keyword>
<keyword evidence="10" id="KW-1185">Reference proteome</keyword>
<evidence type="ECO:0000259" key="8">
    <source>
        <dbReference type="PROSITE" id="PS50893"/>
    </source>
</evidence>
<dbReference type="GO" id="GO:0016887">
    <property type="term" value="F:ATP hydrolysis activity"/>
    <property type="evidence" value="ECO:0007669"/>
    <property type="project" value="InterPro"/>
</dbReference>
<evidence type="ECO:0000256" key="4">
    <source>
        <dbReference type="ARBA" id="ARBA00022840"/>
    </source>
</evidence>
<dbReference type="SUPFAM" id="SSF52540">
    <property type="entry name" value="P-loop containing nucleoside triphosphate hydrolases"/>
    <property type="match status" value="2"/>
</dbReference>
<dbReference type="Pfam" id="PF23321">
    <property type="entry name" value="R1_ABCA1"/>
    <property type="match status" value="1"/>
</dbReference>
<feature type="transmembrane region" description="Helical" evidence="7">
    <location>
        <begin position="1111"/>
        <end position="1138"/>
    </location>
</feature>
<organism evidence="9 10">
    <name type="scientific">Drosophila gunungcola</name>
    <name type="common">fruit fly</name>
    <dbReference type="NCBI Taxonomy" id="103775"/>
    <lineage>
        <taxon>Eukaryota</taxon>
        <taxon>Metazoa</taxon>
        <taxon>Ecdysozoa</taxon>
        <taxon>Arthropoda</taxon>
        <taxon>Hexapoda</taxon>
        <taxon>Insecta</taxon>
        <taxon>Pterygota</taxon>
        <taxon>Neoptera</taxon>
        <taxon>Endopterygota</taxon>
        <taxon>Diptera</taxon>
        <taxon>Brachycera</taxon>
        <taxon>Muscomorpha</taxon>
        <taxon>Ephydroidea</taxon>
        <taxon>Drosophilidae</taxon>
        <taxon>Drosophila</taxon>
        <taxon>Sophophora</taxon>
    </lineage>
</organism>
<proteinExistence type="predicted"/>
<reference evidence="9" key="1">
    <citation type="journal article" date="2023" name="Genome Biol. Evol.">
        <title>Long-read-based Genome Assembly of Drosophila gunungcola Reveals Fewer Chemosensory Genes in Flower-breeding Species.</title>
        <authorList>
            <person name="Negi A."/>
            <person name="Liao B.Y."/>
            <person name="Yeh S.D."/>
        </authorList>
    </citation>
    <scope>NUCLEOTIDE SEQUENCE</scope>
    <source>
        <strain evidence="9">Sukarami</strain>
    </source>
</reference>
<dbReference type="EMBL" id="JAMKOV010000002">
    <property type="protein sequence ID" value="KAI8042085.1"/>
    <property type="molecule type" value="Genomic_DNA"/>
</dbReference>
<feature type="domain" description="ABC transporter" evidence="8">
    <location>
        <begin position="527"/>
        <end position="759"/>
    </location>
</feature>
<dbReference type="InterPro" id="IPR003439">
    <property type="entry name" value="ABC_transporter-like_ATP-bd"/>
</dbReference>
<feature type="transmembrane region" description="Helical" evidence="7">
    <location>
        <begin position="1267"/>
        <end position="1287"/>
    </location>
</feature>
<keyword evidence="6 7" id="KW-0472">Membrane</keyword>
<feature type="transmembrane region" description="Helical" evidence="7">
    <location>
        <begin position="1209"/>
        <end position="1227"/>
    </location>
</feature>
<dbReference type="InterPro" id="IPR003593">
    <property type="entry name" value="AAA+_ATPase"/>
</dbReference>
<evidence type="ECO:0000256" key="5">
    <source>
        <dbReference type="ARBA" id="ARBA00022989"/>
    </source>
</evidence>
<keyword evidence="4" id="KW-0067">ATP-binding</keyword>
<evidence type="ECO:0000256" key="3">
    <source>
        <dbReference type="ARBA" id="ARBA00022741"/>
    </source>
</evidence>
<dbReference type="Proteomes" id="UP001059596">
    <property type="component" value="Unassembled WGS sequence"/>
</dbReference>
<evidence type="ECO:0000256" key="6">
    <source>
        <dbReference type="ARBA" id="ARBA00023136"/>
    </source>
</evidence>
<keyword evidence="5 7" id="KW-1133">Transmembrane helix</keyword>
<feature type="transmembrane region" description="Helical" evidence="7">
    <location>
        <begin position="1179"/>
        <end position="1197"/>
    </location>
</feature>
<evidence type="ECO:0000256" key="2">
    <source>
        <dbReference type="ARBA" id="ARBA00022692"/>
    </source>
</evidence>
<dbReference type="Gene3D" id="3.40.50.300">
    <property type="entry name" value="P-loop containing nucleotide triphosphate hydrolases"/>
    <property type="match status" value="2"/>
</dbReference>
<feature type="transmembrane region" description="Helical" evidence="7">
    <location>
        <begin position="297"/>
        <end position="321"/>
    </location>
</feature>
<accession>A0A9P9YS00</accession>
<evidence type="ECO:0000256" key="7">
    <source>
        <dbReference type="SAM" id="Phobius"/>
    </source>
</evidence>
<dbReference type="SMART" id="SM00382">
    <property type="entry name" value="AAA"/>
    <property type="match status" value="2"/>
</dbReference>
<feature type="transmembrane region" description="Helical" evidence="7">
    <location>
        <begin position="1070"/>
        <end position="1090"/>
    </location>
</feature>
<feature type="transmembrane region" description="Helical" evidence="7">
    <location>
        <begin position="897"/>
        <end position="921"/>
    </location>
</feature>
<dbReference type="GO" id="GO:0016020">
    <property type="term" value="C:membrane"/>
    <property type="evidence" value="ECO:0007669"/>
    <property type="project" value="UniProtKB-SubCell"/>
</dbReference>
<feature type="transmembrane region" description="Helical" evidence="7">
    <location>
        <begin position="259"/>
        <end position="277"/>
    </location>
</feature>
<evidence type="ECO:0000256" key="1">
    <source>
        <dbReference type="ARBA" id="ARBA00004141"/>
    </source>
</evidence>
<dbReference type="GO" id="GO:0140359">
    <property type="term" value="F:ABC-type transporter activity"/>
    <property type="evidence" value="ECO:0007669"/>
    <property type="project" value="InterPro"/>
</dbReference>
<dbReference type="InterPro" id="IPR013525">
    <property type="entry name" value="ABC2_TM"/>
</dbReference>
<evidence type="ECO:0000313" key="10">
    <source>
        <dbReference type="Proteomes" id="UP001059596"/>
    </source>
</evidence>
<sequence length="1679" mass="192754">MTVRDYIRKFILMNWKNQKLQLASPFELLFIVLLPPLFTLVAVSMRFLVPVDPRSDKVYEPIDLDRSWAEMVEKLERARQFADRFNVKGNPFTPHLVIGWAPERYHVFKAMMTRVQTEIEPMSMLSFEDCEKLRGAMVEQNLFAGLCFSEHPFKEERLFKEESQWPNGHMQPVLNYTIILPSELRLLDGDFLMANWMTLYKDDPHTFPAYPSQSAKTVSEAFLDLASHKSPPTILLRRFPVTGRAQDPLMYNLDYGMSFMVIIGFLFPIQLFVWQVVNEKQTQLRQFLINMNISNLIHFVCWYIKGVVYMMLSSLLVALLLKKMRFRWDQEHGVLTQTPWYILILVLFCYSSASISFALLVASFFRNALNAVRVITIMWVVSYVPTFILWNAPGGTILPLRYVSYVLPNVVLTLAFECLIERESIYNVTWTDSGYILNYHGSPVTVSSSTWIFMLTSLIYCAIGLYVDTWRGINQSGKKMKKPNPVASVHEDPYHDRADSFTHQGQAIGVNSTKIYEVEPSHRRFKLKIKKLCKRFATKDRPALNLFSWNVYENEVTVLMGHNGCGKSTLLKILAGLEEPSRGTVMISTFNIQTERKAASMELGIAFGHEMLLTGFTVLDYVRFICRVKGLHNSIEIDGQANYFLNVLRMENLKGKRIRNLTARDLCLVSICCAFVGNSPIILIDDIHSDLDKRSQSLVWDLINEEKSKRTIILVSNLPSLAENIADRMAIMSNGELKCTGTRPFLKNMYGHGYRLTCVKAKNCNVKELFEMMNSYMPNMSVERDFGYKVTFVLENKYEDQFPMLIDDLEQEMERLGVLSFRIRDTSMEEIFLRFGCEDNDQAGGYQSQENTQVLLEEYFATLAEAKEKGRATGWRLGLLHFRAMFYKRWIAAFRHWMVLVFELLAIALAGVCTFSSVFIYGKNYQLVPLTFNLSQLHTVDAFAELFSDDDNAKDMHAFYTELLYWYDAHVTMLTRNRRSKYALLHQNEFTRNVNFRYIFGATFAKGTVTAWFNNIPLHSAPYALNAVHNAVARHLFDVEATIDVTLEPLPFQTNINTYPPNNNNFGGSLAFSICFVLIFIWPAFAIFLISERGSFMKKQQFLAGASFSSYWVFTALYDAFFLLLFCLGVVGLVAIYKSPHHDVMLYVFILITLMLAGIWVILLAYFISSIFRNPCYGFMWLCGINSLGLVVFSQLYRTGLENMTLEPSVLTMYSVAVIICKLLVIYEYKLICTDPIVNFTSIEIFKCKSTPNCCFSSDYSTPESGIYWELTVMTVLNIVLGVLLFFKEFYSIVGFGYCRSAKTASSEDSNREGNLSTANTLDYAISAKRFRANNLTEQESGKMAAVGIGIVSKYRRNKVLKDLDFSVERSECLSIYGSNNSGKSTLLRLLVSEAKLKSGQIWIQGHSVHRNRLKCYRIVGYCPQRDSLPAEFTPRELLYIHGLIQGHKHRMARELSESLLRMLGLAQCWNRSVRMCTKGQIRRFYFAYAVMGSPDLICVDGVPAGLDPTGKQIMLMMTSTMQSMGSSFLFTTLTSLDSERLCTRTPLLKEGQLWMIGDEDAQNASYRDGYQVEVRFKRKVNPNVSMSRTTWNLINHFPMSPNKKFSAFMGIKFPEATLHAEREDSMVFHMPLGTTTFSEIFFTLRKDAFEMNIEDYFITRNMRTGSQIYGIDHFHENL</sequence>